<evidence type="ECO:0000313" key="2">
    <source>
        <dbReference type="EMBL" id="MPC08021.1"/>
    </source>
</evidence>
<name>A0A5B7CGZ4_PORTR</name>
<comment type="caution">
    <text evidence="2">The sequence shown here is derived from an EMBL/GenBank/DDBJ whole genome shotgun (WGS) entry which is preliminary data.</text>
</comment>
<dbReference type="EMBL" id="VSRR010000015">
    <property type="protein sequence ID" value="MPC08021.1"/>
    <property type="molecule type" value="Genomic_DNA"/>
</dbReference>
<dbReference type="AlphaFoldDB" id="A0A5B7CGZ4"/>
<accession>A0A5B7CGZ4</accession>
<evidence type="ECO:0000313" key="3">
    <source>
        <dbReference type="Proteomes" id="UP000324222"/>
    </source>
</evidence>
<gene>
    <name evidence="2" type="ORF">E2C01_000590</name>
</gene>
<dbReference type="Proteomes" id="UP000324222">
    <property type="component" value="Unassembled WGS sequence"/>
</dbReference>
<evidence type="ECO:0000256" key="1">
    <source>
        <dbReference type="SAM" id="MobiDB-lite"/>
    </source>
</evidence>
<protein>
    <submittedName>
        <fullName evidence="2">Uncharacterized protein</fullName>
    </submittedName>
</protein>
<reference evidence="2 3" key="1">
    <citation type="submission" date="2019-05" db="EMBL/GenBank/DDBJ databases">
        <title>Another draft genome of Portunus trituberculatus and its Hox gene families provides insights of decapod evolution.</title>
        <authorList>
            <person name="Jeong J.-H."/>
            <person name="Song I."/>
            <person name="Kim S."/>
            <person name="Choi T."/>
            <person name="Kim D."/>
            <person name="Ryu S."/>
            <person name="Kim W."/>
        </authorList>
    </citation>
    <scope>NUCLEOTIDE SEQUENCE [LARGE SCALE GENOMIC DNA]</scope>
    <source>
        <tissue evidence="2">Muscle</tissue>
    </source>
</reference>
<organism evidence="2 3">
    <name type="scientific">Portunus trituberculatus</name>
    <name type="common">Swimming crab</name>
    <name type="synonym">Neptunus trituberculatus</name>
    <dbReference type="NCBI Taxonomy" id="210409"/>
    <lineage>
        <taxon>Eukaryota</taxon>
        <taxon>Metazoa</taxon>
        <taxon>Ecdysozoa</taxon>
        <taxon>Arthropoda</taxon>
        <taxon>Crustacea</taxon>
        <taxon>Multicrustacea</taxon>
        <taxon>Malacostraca</taxon>
        <taxon>Eumalacostraca</taxon>
        <taxon>Eucarida</taxon>
        <taxon>Decapoda</taxon>
        <taxon>Pleocyemata</taxon>
        <taxon>Brachyura</taxon>
        <taxon>Eubrachyura</taxon>
        <taxon>Portunoidea</taxon>
        <taxon>Portunidae</taxon>
        <taxon>Portuninae</taxon>
        <taxon>Portunus</taxon>
    </lineage>
</organism>
<keyword evidence="3" id="KW-1185">Reference proteome</keyword>
<feature type="region of interest" description="Disordered" evidence="1">
    <location>
        <begin position="13"/>
        <end position="40"/>
    </location>
</feature>
<sequence>MTVEKCDWGCVVSQGNDSSSTPISSSSSSSSFTSFSSSFSSSFYLPPVKSNKGLVECAARNPRISVNIKSLRKV</sequence>
<proteinExistence type="predicted"/>
<feature type="compositionally biased region" description="Low complexity" evidence="1">
    <location>
        <begin position="18"/>
        <end position="40"/>
    </location>
</feature>